<dbReference type="InterPro" id="IPR019949">
    <property type="entry name" value="CmoO-like"/>
</dbReference>
<dbReference type="EC" id="1.14.13.107" evidence="3"/>
<dbReference type="NCBIfam" id="TIGR03558">
    <property type="entry name" value="oxido_grp_1"/>
    <property type="match status" value="1"/>
</dbReference>
<accession>A0A2X0Z014</accession>
<dbReference type="InterPro" id="IPR011251">
    <property type="entry name" value="Luciferase-like_dom"/>
</dbReference>
<proteinExistence type="predicted"/>
<keyword evidence="3" id="KW-0503">Monooxygenase</keyword>
<dbReference type="GO" id="GO:0005829">
    <property type="term" value="C:cytosol"/>
    <property type="evidence" value="ECO:0007669"/>
    <property type="project" value="TreeGrafter"/>
</dbReference>
<reference evidence="3 4" key="1">
    <citation type="submission" date="2018-06" db="EMBL/GenBank/DDBJ databases">
        <authorList>
            <consortium name="Pathogen Informatics"/>
            <person name="Doyle S."/>
        </authorList>
    </citation>
    <scope>NUCLEOTIDE SEQUENCE [LARGE SCALE GENOMIC DNA]</scope>
    <source>
        <strain evidence="3 4">NCTC7582</strain>
    </source>
</reference>
<dbReference type="AlphaFoldDB" id="A0A2X0Z014"/>
<sequence>MSYTLGILDQSPIIEGASNEQTLQKTVALAQRAEQLGYTRFWVSEHHHTESLAGSSPEVLVSYLLAKTKSIQIGSGGVMLQHYSPYKVAENFHVLASLEPGRVDLGIGKAPGGLPLSTKALQYGTLNQGEDFEERLIFLQQLIEQSIPKEHELYGIQATPIPKAKPTLFLLGASPESAALAGKLGIAFVFARFINSDNDVLAQAATIYRSHHPNGTFAISIAALAAPSKEEAKKLIGDQKITKVHLASGRSLTLQSVELAEKFGQESGEEYTVEQYEADILYGTAEDIRANLDDYHVRFQIDEFILHTPILKEFERQRSFELLSPVHLQLQQKVKVI</sequence>
<comment type="similarity">
    <text evidence="1">To bacterial alkanal monooxygenase alpha and beta chains.</text>
</comment>
<evidence type="ECO:0000313" key="3">
    <source>
        <dbReference type="EMBL" id="SPT95711.1"/>
    </source>
</evidence>
<dbReference type="EC" id="1.14.-.-" evidence="3"/>
<name>A0A2X0Z014_9BACI</name>
<keyword evidence="3" id="KW-0560">Oxidoreductase</keyword>
<evidence type="ECO:0000259" key="2">
    <source>
        <dbReference type="Pfam" id="PF00296"/>
    </source>
</evidence>
<organism evidence="3 4">
    <name type="scientific">Lysinibacillus capsici</name>
    <dbReference type="NCBI Taxonomy" id="2115968"/>
    <lineage>
        <taxon>Bacteria</taxon>
        <taxon>Bacillati</taxon>
        <taxon>Bacillota</taxon>
        <taxon>Bacilli</taxon>
        <taxon>Bacillales</taxon>
        <taxon>Bacillaceae</taxon>
        <taxon>Lysinibacillus</taxon>
    </lineage>
</organism>
<evidence type="ECO:0000313" key="4">
    <source>
        <dbReference type="Proteomes" id="UP000251431"/>
    </source>
</evidence>
<feature type="domain" description="Luciferase-like" evidence="2">
    <location>
        <begin position="17"/>
        <end position="296"/>
    </location>
</feature>
<dbReference type="InterPro" id="IPR050766">
    <property type="entry name" value="Bact_Lucif_Oxidored"/>
</dbReference>
<dbReference type="SUPFAM" id="SSF51679">
    <property type="entry name" value="Bacterial luciferase-like"/>
    <property type="match status" value="1"/>
</dbReference>
<dbReference type="PANTHER" id="PTHR30137">
    <property type="entry name" value="LUCIFERASE-LIKE MONOOXYGENASE"/>
    <property type="match status" value="1"/>
</dbReference>
<gene>
    <name evidence="3" type="primary">ytmO</name>
    <name evidence="3" type="ORF">NCTC7582_00158</name>
</gene>
<dbReference type="Gene3D" id="3.20.20.30">
    <property type="entry name" value="Luciferase-like domain"/>
    <property type="match status" value="1"/>
</dbReference>
<dbReference type="PANTHER" id="PTHR30137:SF20">
    <property type="entry name" value="N-ACETYL-S-ALKYLCYSTEINE MONOOXYGENASE"/>
    <property type="match status" value="1"/>
</dbReference>
<dbReference type="RefSeq" id="WP_112116317.1">
    <property type="nucleotide sequence ID" value="NZ_CP137622.1"/>
</dbReference>
<dbReference type="EMBL" id="UAQE01000001">
    <property type="protein sequence ID" value="SPT95711.1"/>
    <property type="molecule type" value="Genomic_DNA"/>
</dbReference>
<dbReference type="Pfam" id="PF00296">
    <property type="entry name" value="Bac_luciferase"/>
    <property type="match status" value="1"/>
</dbReference>
<dbReference type="InterPro" id="IPR036661">
    <property type="entry name" value="Luciferase-like_sf"/>
</dbReference>
<evidence type="ECO:0000256" key="1">
    <source>
        <dbReference type="ARBA" id="ARBA00007789"/>
    </source>
</evidence>
<dbReference type="Proteomes" id="UP000251431">
    <property type="component" value="Unassembled WGS sequence"/>
</dbReference>
<protein>
    <submittedName>
        <fullName evidence="3">Monooxygenase</fullName>
        <ecNumber evidence="3">1.14.-.-</ecNumber>
        <ecNumber evidence="3">1.14.13.107</ecNumber>
    </submittedName>
</protein>
<dbReference type="STRING" id="1421.A2J09_12800"/>
<dbReference type="GO" id="GO:0052601">
    <property type="term" value="F:limonene 1,2-monooxygenase [NAD(P)H) activity"/>
    <property type="evidence" value="ECO:0007669"/>
    <property type="project" value="UniProtKB-EC"/>
</dbReference>